<protein>
    <submittedName>
        <fullName evidence="1">Uncharacterized protein</fullName>
    </submittedName>
</protein>
<evidence type="ECO:0000313" key="2">
    <source>
        <dbReference type="Proteomes" id="UP000664940"/>
    </source>
</evidence>
<organism evidence="1 2">
    <name type="scientific">Phyllostomus discolor</name>
    <name type="common">pale spear-nosed bat</name>
    <dbReference type="NCBI Taxonomy" id="89673"/>
    <lineage>
        <taxon>Eukaryota</taxon>
        <taxon>Metazoa</taxon>
        <taxon>Chordata</taxon>
        <taxon>Craniata</taxon>
        <taxon>Vertebrata</taxon>
        <taxon>Euteleostomi</taxon>
        <taxon>Mammalia</taxon>
        <taxon>Eutheria</taxon>
        <taxon>Laurasiatheria</taxon>
        <taxon>Chiroptera</taxon>
        <taxon>Yangochiroptera</taxon>
        <taxon>Phyllostomidae</taxon>
        <taxon>Phyllostominae</taxon>
        <taxon>Phyllostomus</taxon>
    </lineage>
</organism>
<dbReference type="EMBL" id="JABVXQ010000013">
    <property type="protein sequence ID" value="KAF6081800.1"/>
    <property type="molecule type" value="Genomic_DNA"/>
</dbReference>
<proteinExistence type="predicted"/>
<gene>
    <name evidence="1" type="ORF">HJG60_008817</name>
</gene>
<dbReference type="AlphaFoldDB" id="A0A833YZ23"/>
<evidence type="ECO:0000313" key="1">
    <source>
        <dbReference type="EMBL" id="KAF6081800.1"/>
    </source>
</evidence>
<reference evidence="1 2" key="1">
    <citation type="journal article" date="2020" name="Nature">
        <title>Six reference-quality genomes reveal evolution of bat adaptations.</title>
        <authorList>
            <person name="Jebb D."/>
            <person name="Huang Z."/>
            <person name="Pippel M."/>
            <person name="Hughes G.M."/>
            <person name="Lavrichenko K."/>
            <person name="Devanna P."/>
            <person name="Winkler S."/>
            <person name="Jermiin L.S."/>
            <person name="Skirmuntt E.C."/>
            <person name="Katzourakis A."/>
            <person name="Burkitt-Gray L."/>
            <person name="Ray D.A."/>
            <person name="Sullivan K.A.M."/>
            <person name="Roscito J.G."/>
            <person name="Kirilenko B.M."/>
            <person name="Davalos L.M."/>
            <person name="Corthals A.P."/>
            <person name="Power M.L."/>
            <person name="Jones G."/>
            <person name="Ransome R.D."/>
            <person name="Dechmann D.K.N."/>
            <person name="Locatelli A.G."/>
            <person name="Puechmaille S.J."/>
            <person name="Fedrigo O."/>
            <person name="Jarvis E.D."/>
            <person name="Hiller M."/>
            <person name="Vernes S.C."/>
            <person name="Myers E.W."/>
            <person name="Teeling E.C."/>
        </authorList>
    </citation>
    <scope>NUCLEOTIDE SEQUENCE [LARGE SCALE GENOMIC DNA]</scope>
    <source>
        <strain evidence="1">Bat1K_MPI-CBG_1</strain>
    </source>
</reference>
<accession>A0A833YZ23</accession>
<dbReference type="Proteomes" id="UP000664940">
    <property type="component" value="Unassembled WGS sequence"/>
</dbReference>
<sequence>MNAHTCAHTCTCLRDYLWLLRLSLVGERGPQGHTEALHGPFMALHSDAGFSRVGRRLGVRLPSWAGRRLQRRPAASAVSDRAAPAPATGESRCRSTFLPAVGALKVIVGFSPTENSGKHPAQPWCPVKSMMWLL</sequence>
<comment type="caution">
    <text evidence="1">The sequence shown here is derived from an EMBL/GenBank/DDBJ whole genome shotgun (WGS) entry which is preliminary data.</text>
</comment>
<name>A0A833YZ23_9CHIR</name>